<reference evidence="1" key="1">
    <citation type="submission" date="2019-12" db="EMBL/GenBank/DDBJ databases">
        <title>An insight into the sialome of adult female Ixodes ricinus ticks feeding for 6 days.</title>
        <authorList>
            <person name="Perner J."/>
            <person name="Ribeiro J.M.C."/>
        </authorList>
    </citation>
    <scope>NUCLEOTIDE SEQUENCE</scope>
    <source>
        <strain evidence="1">Semi-engorged</strain>
        <tissue evidence="1">Salivary glands</tissue>
    </source>
</reference>
<protein>
    <submittedName>
        <fullName evidence="1">Putative nuclease harbi1-like protein</fullName>
    </submittedName>
</protein>
<sequence>MFVSSGTLYIFLPRRLLRWRSRKQIAEVAVLVQPMYEEPASEDLFETFRMTRARHLPMAHLSVPSLNYCHSFSFASQNLQETSQALPQVLTPLYMRAPTEGMWR</sequence>
<name>A0A6B0UHT1_IXORI</name>
<dbReference type="EMBL" id="GIFC01006723">
    <property type="protein sequence ID" value="MXU88806.1"/>
    <property type="molecule type" value="Transcribed_RNA"/>
</dbReference>
<dbReference type="AlphaFoldDB" id="A0A6B0UHT1"/>
<organism evidence="1">
    <name type="scientific">Ixodes ricinus</name>
    <name type="common">Common tick</name>
    <name type="synonym">Acarus ricinus</name>
    <dbReference type="NCBI Taxonomy" id="34613"/>
    <lineage>
        <taxon>Eukaryota</taxon>
        <taxon>Metazoa</taxon>
        <taxon>Ecdysozoa</taxon>
        <taxon>Arthropoda</taxon>
        <taxon>Chelicerata</taxon>
        <taxon>Arachnida</taxon>
        <taxon>Acari</taxon>
        <taxon>Parasitiformes</taxon>
        <taxon>Ixodida</taxon>
        <taxon>Ixodoidea</taxon>
        <taxon>Ixodidae</taxon>
        <taxon>Ixodinae</taxon>
        <taxon>Ixodes</taxon>
    </lineage>
</organism>
<proteinExistence type="predicted"/>
<evidence type="ECO:0000313" key="1">
    <source>
        <dbReference type="EMBL" id="MXU88806.1"/>
    </source>
</evidence>
<accession>A0A6B0UHT1</accession>